<evidence type="ECO:0000313" key="1">
    <source>
        <dbReference type="EMBL" id="KAK9235086.1"/>
    </source>
</evidence>
<organism evidence="1 2">
    <name type="scientific">Lipomyces kononenkoae</name>
    <name type="common">Yeast</name>
    <dbReference type="NCBI Taxonomy" id="34357"/>
    <lineage>
        <taxon>Eukaryota</taxon>
        <taxon>Fungi</taxon>
        <taxon>Dikarya</taxon>
        <taxon>Ascomycota</taxon>
        <taxon>Saccharomycotina</taxon>
        <taxon>Lipomycetes</taxon>
        <taxon>Lipomycetales</taxon>
        <taxon>Lipomycetaceae</taxon>
        <taxon>Lipomyces</taxon>
    </lineage>
</organism>
<reference evidence="2" key="1">
    <citation type="journal article" date="2024" name="Front. Bioeng. Biotechnol.">
        <title>Genome-scale model development and genomic sequencing of the oleaginous clade Lipomyces.</title>
        <authorList>
            <person name="Czajka J.J."/>
            <person name="Han Y."/>
            <person name="Kim J."/>
            <person name="Mondo S.J."/>
            <person name="Hofstad B.A."/>
            <person name="Robles A."/>
            <person name="Haridas S."/>
            <person name="Riley R."/>
            <person name="LaButti K."/>
            <person name="Pangilinan J."/>
            <person name="Andreopoulos W."/>
            <person name="Lipzen A."/>
            <person name="Yan J."/>
            <person name="Wang M."/>
            <person name="Ng V."/>
            <person name="Grigoriev I.V."/>
            <person name="Spatafora J.W."/>
            <person name="Magnuson J.K."/>
            <person name="Baker S.E."/>
            <person name="Pomraning K.R."/>
        </authorList>
    </citation>
    <scope>NUCLEOTIDE SEQUENCE [LARGE SCALE GENOMIC DNA]</scope>
    <source>
        <strain evidence="2">CBS 7786</strain>
    </source>
</reference>
<dbReference type="Proteomes" id="UP001433508">
    <property type="component" value="Unassembled WGS sequence"/>
</dbReference>
<dbReference type="EMBL" id="MU971432">
    <property type="protein sequence ID" value="KAK9235086.1"/>
    <property type="molecule type" value="Genomic_DNA"/>
</dbReference>
<comment type="caution">
    <text evidence="1">The sequence shown here is derived from an EMBL/GenBank/DDBJ whole genome shotgun (WGS) entry which is preliminary data.</text>
</comment>
<gene>
    <name evidence="1" type="ORF">V1525DRAFT_348996</name>
</gene>
<sequence>MQQSVLFRNESFDAGDDNLQELKRNLSSMSTSLSMSRQNSCSRMDLPWEIVISTPNGTWAELDCYFYDENSGNTSMPDLQTLIRKAKGRTKKIRTWSTYRHTADCPDDGNWIVENAQFLNNLTALSLGYLGEPLRADTFNDDVVWGVIYRLTSLQLSLPFTERLFERIDAINDSVALPNLRLLDCYYDECILGSTENCAMLLELDLDGSRGPPDYVMFPELRSFRIGSKNISHQDAAVKQVTVCDEQLRILLSGMPKLEKFGCSGMVVQQRPEIMPSPDCFFFYNHMLEEIDLSGSTWHHLPTLPLGLKSLNLMLTTCRPSLSPPVGIMKFPRLEYIHFRGHGFTPGLKNSDVLNLFRVCNGPTITTLILSALPGIDFAGRYNGEPLTRIIAMYCPNLEHLDISYNVTVDDDSLSELCELKHLRYLDLSGTFITYYGLSMLFCNGKMNLESLILEASLVDTAGVRDHFNVNVDPENNLSHSLQDF</sequence>
<proteinExistence type="predicted"/>
<accession>A0ACC3SUN2</accession>
<keyword evidence="2" id="KW-1185">Reference proteome</keyword>
<evidence type="ECO:0000313" key="2">
    <source>
        <dbReference type="Proteomes" id="UP001433508"/>
    </source>
</evidence>
<protein>
    <submittedName>
        <fullName evidence="1">Uncharacterized protein</fullName>
    </submittedName>
</protein>
<name>A0ACC3SUN2_LIPKO</name>